<dbReference type="AlphaFoldDB" id="A0A813FXS4"/>
<dbReference type="EMBL" id="CAJNNV010026719">
    <property type="protein sequence ID" value="CAE8618861.1"/>
    <property type="molecule type" value="Genomic_DNA"/>
</dbReference>
<gene>
    <name evidence="1" type="ORF">PGLA1383_LOCUS36459</name>
</gene>
<proteinExistence type="predicted"/>
<organism evidence="1 2">
    <name type="scientific">Polarella glacialis</name>
    <name type="common">Dinoflagellate</name>
    <dbReference type="NCBI Taxonomy" id="89957"/>
    <lineage>
        <taxon>Eukaryota</taxon>
        <taxon>Sar</taxon>
        <taxon>Alveolata</taxon>
        <taxon>Dinophyceae</taxon>
        <taxon>Suessiales</taxon>
        <taxon>Suessiaceae</taxon>
        <taxon>Polarella</taxon>
    </lineage>
</organism>
<sequence length="115" mass="13103">MSLLNNWLCEDPVQTLQSFSKELSLKSSTVPTSGLPCMVGSFFPRMQKLLSFLGRYEPGMSEQTKMTVAHSGARTQHLLAQRERGHKSYTMRFGRHRLSQVHRCEVINLVAARHN</sequence>
<protein>
    <submittedName>
        <fullName evidence="1">Uncharacterized protein</fullName>
    </submittedName>
</protein>
<evidence type="ECO:0000313" key="1">
    <source>
        <dbReference type="EMBL" id="CAE8618861.1"/>
    </source>
</evidence>
<accession>A0A813FXS4</accession>
<evidence type="ECO:0000313" key="2">
    <source>
        <dbReference type="Proteomes" id="UP000654075"/>
    </source>
</evidence>
<name>A0A813FXS4_POLGL</name>
<keyword evidence="2" id="KW-1185">Reference proteome</keyword>
<comment type="caution">
    <text evidence="1">The sequence shown here is derived from an EMBL/GenBank/DDBJ whole genome shotgun (WGS) entry which is preliminary data.</text>
</comment>
<reference evidence="1" key="1">
    <citation type="submission" date="2021-02" db="EMBL/GenBank/DDBJ databases">
        <authorList>
            <person name="Dougan E. K."/>
            <person name="Rhodes N."/>
            <person name="Thang M."/>
            <person name="Chan C."/>
        </authorList>
    </citation>
    <scope>NUCLEOTIDE SEQUENCE</scope>
</reference>
<dbReference type="Proteomes" id="UP000654075">
    <property type="component" value="Unassembled WGS sequence"/>
</dbReference>